<evidence type="ECO:0000256" key="8">
    <source>
        <dbReference type="ARBA" id="ARBA00022692"/>
    </source>
</evidence>
<dbReference type="NCBIfam" id="TIGR04407">
    <property type="entry name" value="LptF_YjgP"/>
    <property type="match status" value="1"/>
</dbReference>
<evidence type="ECO:0000313" key="14">
    <source>
        <dbReference type="Proteomes" id="UP001524569"/>
    </source>
</evidence>
<feature type="transmembrane region" description="Helical" evidence="12">
    <location>
        <begin position="345"/>
        <end position="364"/>
    </location>
</feature>
<evidence type="ECO:0000256" key="1">
    <source>
        <dbReference type="ARBA" id="ARBA00002265"/>
    </source>
</evidence>
<gene>
    <name evidence="13" type="primary">lptF</name>
    <name evidence="13" type="ORF">NP603_17455</name>
</gene>
<comment type="similarity">
    <text evidence="3">Belongs to the LptF/LptG family.</text>
</comment>
<evidence type="ECO:0000256" key="4">
    <source>
        <dbReference type="ARBA" id="ARBA00014213"/>
    </source>
</evidence>
<comment type="function">
    <text evidence="1">Part of the ABC transporter complex LptBFG involved in the translocation of lipopolysaccharide (LPS) from the inner membrane to the outer membrane.</text>
</comment>
<proteinExistence type="inferred from homology"/>
<dbReference type="PANTHER" id="PTHR33529">
    <property type="entry name" value="SLR0882 PROTEIN-RELATED"/>
    <property type="match status" value="1"/>
</dbReference>
<reference evidence="13 14" key="1">
    <citation type="submission" date="2022-07" db="EMBL/GenBank/DDBJ databases">
        <title>Methylomonas rivi sp. nov., Methylomonas rosea sp. nov., Methylomonas aureus sp. nov. and Methylomonas subterranea sp. nov., four novel methanotrophs isolated from a freshwater creek and the deep terrestrial subsurface.</title>
        <authorList>
            <person name="Abin C."/>
            <person name="Sankaranarayanan K."/>
            <person name="Garner C."/>
            <person name="Sindelar R."/>
            <person name="Kotary K."/>
            <person name="Garner R."/>
            <person name="Barclay S."/>
            <person name="Lawson P."/>
            <person name="Krumholz L."/>
        </authorList>
    </citation>
    <scope>NUCLEOTIDE SEQUENCE [LARGE SCALE GENOMIC DNA]</scope>
    <source>
        <strain evidence="13 14">SURF-1</strain>
    </source>
</reference>
<dbReference type="Pfam" id="PF03739">
    <property type="entry name" value="LptF_LptG"/>
    <property type="match status" value="1"/>
</dbReference>
<keyword evidence="8 12" id="KW-0812">Transmembrane</keyword>
<dbReference type="InterPro" id="IPR030922">
    <property type="entry name" value="LptF"/>
</dbReference>
<dbReference type="EMBL" id="JANIBM010000031">
    <property type="protein sequence ID" value="MCQ8182914.1"/>
    <property type="molecule type" value="Genomic_DNA"/>
</dbReference>
<feature type="transmembrane region" description="Helical" evidence="12">
    <location>
        <begin position="28"/>
        <end position="49"/>
    </location>
</feature>
<evidence type="ECO:0000256" key="10">
    <source>
        <dbReference type="ARBA" id="ARBA00023136"/>
    </source>
</evidence>
<evidence type="ECO:0000256" key="2">
    <source>
        <dbReference type="ARBA" id="ARBA00004429"/>
    </source>
</evidence>
<dbReference type="PANTHER" id="PTHR33529:SF7">
    <property type="entry name" value="LIPOPOLYSACCHARIDE EXPORT SYSTEM PERMEASE PROTEIN LPTF"/>
    <property type="match status" value="1"/>
</dbReference>
<keyword evidence="7" id="KW-0997">Cell inner membrane</keyword>
<organism evidence="13 14">
    <name type="scientific">Methylomonas aurea</name>
    <dbReference type="NCBI Taxonomy" id="2952224"/>
    <lineage>
        <taxon>Bacteria</taxon>
        <taxon>Pseudomonadati</taxon>
        <taxon>Pseudomonadota</taxon>
        <taxon>Gammaproteobacteria</taxon>
        <taxon>Methylococcales</taxon>
        <taxon>Methylococcaceae</taxon>
        <taxon>Methylomonas</taxon>
    </lineage>
</organism>
<feature type="transmembrane region" description="Helical" evidence="12">
    <location>
        <begin position="69"/>
        <end position="93"/>
    </location>
</feature>
<comment type="subunit">
    <text evidence="11">Component of the lipopolysaccharide transport and assembly complex. The LptBFG transporter is composed of two ATP-binding proteins (LptB) and two transmembrane proteins (LptF and LptG).</text>
</comment>
<evidence type="ECO:0000256" key="6">
    <source>
        <dbReference type="ARBA" id="ARBA00022475"/>
    </source>
</evidence>
<evidence type="ECO:0000256" key="3">
    <source>
        <dbReference type="ARBA" id="ARBA00007725"/>
    </source>
</evidence>
<feature type="transmembrane region" description="Helical" evidence="12">
    <location>
        <begin position="307"/>
        <end position="325"/>
    </location>
</feature>
<name>A0ABT1UMJ7_9GAMM</name>
<evidence type="ECO:0000256" key="12">
    <source>
        <dbReference type="SAM" id="Phobius"/>
    </source>
</evidence>
<dbReference type="Proteomes" id="UP001524569">
    <property type="component" value="Unassembled WGS sequence"/>
</dbReference>
<sequence length="378" mass="41575">MSVERAMPSSGRPFRLLTVLDKMIIKELFFTVTAVLTVLVVIIVSRKFIRVLAQAIEGNIANETVMALLGMKIVIATTAFLPAALFMAVLMVLGRMYREQEMSAISSAGGGAFTIYRSVFLLVVPLSLVGVGLSMFAAPWAEARTEELMHQDKQNADIRGISAGRFSEYSDGELIFYTETVDDEGHMHHVFVQNKQGGKLGVVNAESGWLKNLPGGLYLVLENGQRVMGVPGNKDFVIEAFQEYSVLIEKKVTVLSLGREAIPTRTLWVSQELRDIAEVQDRLNTPLGVVLLAVLAVPLAKLSPRGGIYGSMLVAFGIYFVYGNLQRVNHSWVISGALPAWVGYFWVDTALLLLGITMLVRLYGWRWCLQSLTGKVAG</sequence>
<evidence type="ECO:0000256" key="9">
    <source>
        <dbReference type="ARBA" id="ARBA00022989"/>
    </source>
</evidence>
<dbReference type="InterPro" id="IPR005495">
    <property type="entry name" value="LptG/LptF_permease"/>
</dbReference>
<accession>A0ABT1UMJ7</accession>
<keyword evidence="14" id="KW-1185">Reference proteome</keyword>
<dbReference type="RefSeq" id="WP_256612183.1">
    <property type="nucleotide sequence ID" value="NZ_JANIBM010000031.1"/>
</dbReference>
<evidence type="ECO:0000313" key="13">
    <source>
        <dbReference type="EMBL" id="MCQ8182914.1"/>
    </source>
</evidence>
<protein>
    <recommendedName>
        <fullName evidence="4">Lipopolysaccharide export system permease protein LptF</fullName>
    </recommendedName>
</protein>
<evidence type="ECO:0000256" key="5">
    <source>
        <dbReference type="ARBA" id="ARBA00022448"/>
    </source>
</evidence>
<feature type="transmembrane region" description="Helical" evidence="12">
    <location>
        <begin position="114"/>
        <end position="138"/>
    </location>
</feature>
<comment type="caution">
    <text evidence="13">The sequence shown here is derived from an EMBL/GenBank/DDBJ whole genome shotgun (WGS) entry which is preliminary data.</text>
</comment>
<comment type="subcellular location">
    <subcellularLocation>
        <location evidence="2">Cell inner membrane</location>
        <topology evidence="2">Multi-pass membrane protein</topology>
    </subcellularLocation>
</comment>
<keyword evidence="9 12" id="KW-1133">Transmembrane helix</keyword>
<keyword evidence="5" id="KW-0813">Transport</keyword>
<keyword evidence="6" id="KW-1003">Cell membrane</keyword>
<evidence type="ECO:0000256" key="11">
    <source>
        <dbReference type="ARBA" id="ARBA00026081"/>
    </source>
</evidence>
<keyword evidence="10 12" id="KW-0472">Membrane</keyword>
<evidence type="ECO:0000256" key="7">
    <source>
        <dbReference type="ARBA" id="ARBA00022519"/>
    </source>
</evidence>